<evidence type="ECO:0000256" key="2">
    <source>
        <dbReference type="SAM" id="SignalP"/>
    </source>
</evidence>
<dbReference type="PANTHER" id="PTHR35936">
    <property type="entry name" value="MEMBRANE-BOUND LYTIC MUREIN TRANSGLYCOSYLASE F"/>
    <property type="match status" value="1"/>
</dbReference>
<dbReference type="Gene3D" id="3.40.190.10">
    <property type="entry name" value="Periplasmic binding protein-like II"/>
    <property type="match status" value="2"/>
</dbReference>
<dbReference type="Proteomes" id="UP000217194">
    <property type="component" value="Chromosome"/>
</dbReference>
<dbReference type="AlphaFoldDB" id="A0AAD0E6I3"/>
<evidence type="ECO:0000313" key="5">
    <source>
        <dbReference type="Proteomes" id="UP000217194"/>
    </source>
</evidence>
<accession>A0AAD0E6I3</accession>
<dbReference type="EMBL" id="CP016778">
    <property type="protein sequence ID" value="ASY22374.1"/>
    <property type="molecule type" value="Genomic_DNA"/>
</dbReference>
<dbReference type="PANTHER" id="PTHR35936:SF17">
    <property type="entry name" value="ARGININE-BINDING EXTRACELLULAR PROTEIN ARTP"/>
    <property type="match status" value="1"/>
</dbReference>
<evidence type="ECO:0000256" key="1">
    <source>
        <dbReference type="ARBA" id="ARBA00022729"/>
    </source>
</evidence>
<feature type="signal peptide" evidence="2">
    <location>
        <begin position="1"/>
        <end position="35"/>
    </location>
</feature>
<dbReference type="Pfam" id="PF00497">
    <property type="entry name" value="SBP_bac_3"/>
    <property type="match status" value="1"/>
</dbReference>
<sequence length="321" mass="34840">MKMKFLAQNKFAKTAIIGFATIGLVVGLSPTIAQAATDAPAAVQPDKEYFKKLGWDIEANSSPDMACSDTSLKRVMSRGLKLGIYQDIPFFNIQSGKETTGVDWDINMAVAKYLGIKNVKSVVLQWPEMVPSLLSKKIDIIGGNIHGNPDRYKNFAFTAPAWWYATVVVAQKGNPKGIKAWADLTKPGIKLGVVAGTQASAWAKDAKIADVSQFTTGALQFAALAAGRIDAVVEAEPPSVVFITENPKAEVQILKGMKDVPSAVWANYARYGTRFQDCTLNMAYSRALGELIMHGVIGRILEKHGFAASENIFEPEHNPSF</sequence>
<gene>
    <name evidence="4" type="ORF">A1sIIB76_02040</name>
</gene>
<evidence type="ECO:0000259" key="3">
    <source>
        <dbReference type="SMART" id="SM00062"/>
    </source>
</evidence>
<name>A0AAD0E6I3_9ACTN</name>
<proteinExistence type="predicted"/>
<feature type="domain" description="Solute-binding protein family 3/N-terminal" evidence="3">
    <location>
        <begin position="79"/>
        <end position="308"/>
    </location>
</feature>
<dbReference type="RefSeq" id="WP_095696875.1">
    <property type="nucleotide sequence ID" value="NZ_CP016778.1"/>
</dbReference>
<organism evidence="4 5">
    <name type="scientific">Candidatus Planktophila versatilis</name>
    <dbReference type="NCBI Taxonomy" id="1884905"/>
    <lineage>
        <taxon>Bacteria</taxon>
        <taxon>Bacillati</taxon>
        <taxon>Actinomycetota</taxon>
        <taxon>Actinomycetes</taxon>
        <taxon>Candidatus Nanopelagicales</taxon>
        <taxon>Candidatus Nanopelagicaceae</taxon>
        <taxon>Candidatus Planktophila</taxon>
    </lineage>
</organism>
<reference evidence="4 5" key="1">
    <citation type="submission" date="2016-07" db="EMBL/GenBank/DDBJ databases">
        <title>High microdiversification within the ubiquitous acI lineage of Actinobacteria.</title>
        <authorList>
            <person name="Neuenschwander S.M."/>
            <person name="Salcher M."/>
            <person name="Ghai R."/>
            <person name="Pernthaler J."/>
        </authorList>
    </citation>
    <scope>NUCLEOTIDE SEQUENCE [LARGE SCALE GENOMIC DNA]</scope>
    <source>
        <strain evidence="4">MMS-IIB-76</strain>
    </source>
</reference>
<feature type="chain" id="PRO_5042246942" evidence="2">
    <location>
        <begin position="36"/>
        <end position="321"/>
    </location>
</feature>
<evidence type="ECO:0000313" key="4">
    <source>
        <dbReference type="EMBL" id="ASY22374.1"/>
    </source>
</evidence>
<dbReference type="SMART" id="SM00062">
    <property type="entry name" value="PBPb"/>
    <property type="match status" value="1"/>
</dbReference>
<protein>
    <submittedName>
        <fullName evidence="4">Polar amino acid transport system substrate-binding protein</fullName>
    </submittedName>
</protein>
<keyword evidence="1 2" id="KW-0732">Signal</keyword>
<dbReference type="SUPFAM" id="SSF53850">
    <property type="entry name" value="Periplasmic binding protein-like II"/>
    <property type="match status" value="1"/>
</dbReference>
<dbReference type="InterPro" id="IPR001638">
    <property type="entry name" value="Solute-binding_3/MltF_N"/>
</dbReference>